<dbReference type="PANTHER" id="PTHR13353:SF5">
    <property type="entry name" value="TRANSMEMBRANE PROTEIN 19"/>
    <property type="match status" value="1"/>
</dbReference>
<name>A0A4Q7N4Y4_9BACT</name>
<proteinExistence type="inferred from homology"/>
<feature type="transmembrane region" description="Helical" evidence="6">
    <location>
        <begin position="29"/>
        <end position="47"/>
    </location>
</feature>
<dbReference type="InterPro" id="IPR002794">
    <property type="entry name" value="DUF92_TMEM19"/>
</dbReference>
<feature type="transmembrane region" description="Helical" evidence="6">
    <location>
        <begin position="139"/>
        <end position="165"/>
    </location>
</feature>
<feature type="transmembrane region" description="Helical" evidence="6">
    <location>
        <begin position="186"/>
        <end position="208"/>
    </location>
</feature>
<sequence length="267" mass="28104">MNFKLAFYGKNGKQHYFAGMEESFSGPYDLMYCPGWLGPAMLLVLFLCVIKRKLTPGAAFTAFLLGLIVVEGTSFTGAFLLIAFFMMGVLASRFGKKVKRNVTAGQPHSEERNIAQVLANGGITGICSILAIVDPAHSGLFVLLIAGSLASASADTVASELGTVLGKRFVNVQNFRKEERGLDGVISLEGTLAGFAAAAVIAVIYSAMQGFSADAIYIVLAGVAGNYIDSLLGATFQRRGRLSNNEVNACNTLAGALAALALKLIFG</sequence>
<accession>A0A4Q7N4Y4</accession>
<gene>
    <name evidence="7" type="ORF">EV199_1972</name>
</gene>
<dbReference type="Pfam" id="PF01940">
    <property type="entry name" value="DUF92"/>
    <property type="match status" value="1"/>
</dbReference>
<protein>
    <submittedName>
        <fullName evidence="7">Uncharacterized protein (TIGR00297 family)</fullName>
    </submittedName>
</protein>
<reference evidence="7 8" key="1">
    <citation type="submission" date="2019-02" db="EMBL/GenBank/DDBJ databases">
        <title>Genomic Encyclopedia of Type Strains, Phase IV (KMG-IV): sequencing the most valuable type-strain genomes for metagenomic binning, comparative biology and taxonomic classification.</title>
        <authorList>
            <person name="Goeker M."/>
        </authorList>
    </citation>
    <scope>NUCLEOTIDE SEQUENCE [LARGE SCALE GENOMIC DNA]</scope>
    <source>
        <strain evidence="7 8">DSM 18116</strain>
    </source>
</reference>
<evidence type="ECO:0000256" key="5">
    <source>
        <dbReference type="ARBA" id="ARBA00023136"/>
    </source>
</evidence>
<feature type="transmembrane region" description="Helical" evidence="6">
    <location>
        <begin position="248"/>
        <end position="266"/>
    </location>
</feature>
<evidence type="ECO:0000256" key="4">
    <source>
        <dbReference type="ARBA" id="ARBA00022989"/>
    </source>
</evidence>
<evidence type="ECO:0000313" key="7">
    <source>
        <dbReference type="EMBL" id="RZS76095.1"/>
    </source>
</evidence>
<evidence type="ECO:0000256" key="1">
    <source>
        <dbReference type="ARBA" id="ARBA00004141"/>
    </source>
</evidence>
<dbReference type="AlphaFoldDB" id="A0A4Q7N4Y4"/>
<dbReference type="EMBL" id="SGXA01000001">
    <property type="protein sequence ID" value="RZS76095.1"/>
    <property type="molecule type" value="Genomic_DNA"/>
</dbReference>
<keyword evidence="4 6" id="KW-1133">Transmembrane helix</keyword>
<organism evidence="7 8">
    <name type="scientific">Pseudobacter ginsenosidimutans</name>
    <dbReference type="NCBI Taxonomy" id="661488"/>
    <lineage>
        <taxon>Bacteria</taxon>
        <taxon>Pseudomonadati</taxon>
        <taxon>Bacteroidota</taxon>
        <taxon>Chitinophagia</taxon>
        <taxon>Chitinophagales</taxon>
        <taxon>Chitinophagaceae</taxon>
        <taxon>Pseudobacter</taxon>
    </lineage>
</organism>
<dbReference type="PANTHER" id="PTHR13353">
    <property type="entry name" value="TRANSMEMBRANE PROTEIN 19"/>
    <property type="match status" value="1"/>
</dbReference>
<comment type="subcellular location">
    <subcellularLocation>
        <location evidence="1">Membrane</location>
        <topology evidence="1">Multi-pass membrane protein</topology>
    </subcellularLocation>
</comment>
<comment type="similarity">
    <text evidence="2">Belongs to the TMEM19 family.</text>
</comment>
<keyword evidence="8" id="KW-1185">Reference proteome</keyword>
<evidence type="ECO:0000256" key="6">
    <source>
        <dbReference type="SAM" id="Phobius"/>
    </source>
</evidence>
<keyword evidence="5 6" id="KW-0472">Membrane</keyword>
<evidence type="ECO:0000256" key="2">
    <source>
        <dbReference type="ARBA" id="ARBA00009012"/>
    </source>
</evidence>
<evidence type="ECO:0000256" key="3">
    <source>
        <dbReference type="ARBA" id="ARBA00022692"/>
    </source>
</evidence>
<feature type="transmembrane region" description="Helical" evidence="6">
    <location>
        <begin position="214"/>
        <end position="236"/>
    </location>
</feature>
<comment type="caution">
    <text evidence="7">The sequence shown here is derived from an EMBL/GenBank/DDBJ whole genome shotgun (WGS) entry which is preliminary data.</text>
</comment>
<keyword evidence="3 6" id="KW-0812">Transmembrane</keyword>
<evidence type="ECO:0000313" key="8">
    <source>
        <dbReference type="Proteomes" id="UP000293874"/>
    </source>
</evidence>
<dbReference type="GO" id="GO:0016020">
    <property type="term" value="C:membrane"/>
    <property type="evidence" value="ECO:0007669"/>
    <property type="project" value="UniProtKB-SubCell"/>
</dbReference>
<dbReference type="Proteomes" id="UP000293874">
    <property type="component" value="Unassembled WGS sequence"/>
</dbReference>